<gene>
    <name evidence="1" type="ORF">SAJA_13630</name>
</gene>
<evidence type="ECO:0008006" key="3">
    <source>
        <dbReference type="Google" id="ProtNLM"/>
    </source>
</evidence>
<dbReference type="Pfam" id="PF04365">
    <property type="entry name" value="BrnT_toxin"/>
    <property type="match status" value="1"/>
</dbReference>
<dbReference type="InterPro" id="IPR007460">
    <property type="entry name" value="BrnT_toxin"/>
</dbReference>
<protein>
    <recommendedName>
        <fullName evidence="3">BrnT family toxin</fullName>
    </recommendedName>
</protein>
<accession>A0A423PGW9</accession>
<keyword evidence="2" id="KW-1185">Reference proteome</keyword>
<dbReference type="OrthoDB" id="9802417at2"/>
<dbReference type="EMBL" id="AYKG01000056">
    <property type="protein sequence ID" value="ROO24840.1"/>
    <property type="molecule type" value="Genomic_DNA"/>
</dbReference>
<reference evidence="1 2" key="1">
    <citation type="submission" date="2013-10" db="EMBL/GenBank/DDBJ databases">
        <title>Salinisphaera japonica YTM-1 Genome Sequencing.</title>
        <authorList>
            <person name="Lai Q."/>
            <person name="Li C."/>
            <person name="Shao Z."/>
        </authorList>
    </citation>
    <scope>NUCLEOTIDE SEQUENCE [LARGE SCALE GENOMIC DNA]</scope>
    <source>
        <strain evidence="1 2">YTM-1</strain>
    </source>
</reference>
<dbReference type="RefSeq" id="WP_123659172.1">
    <property type="nucleotide sequence ID" value="NZ_AYKG01000056.1"/>
</dbReference>
<organism evidence="1 2">
    <name type="scientific">Salinisphaera japonica YTM-1</name>
    <dbReference type="NCBI Taxonomy" id="1209778"/>
    <lineage>
        <taxon>Bacteria</taxon>
        <taxon>Pseudomonadati</taxon>
        <taxon>Pseudomonadota</taxon>
        <taxon>Gammaproteobacteria</taxon>
        <taxon>Salinisphaerales</taxon>
        <taxon>Salinisphaeraceae</taxon>
        <taxon>Salinisphaera</taxon>
    </lineage>
</organism>
<dbReference type="Gene3D" id="3.10.450.530">
    <property type="entry name" value="Ribonuclease toxin, BrnT, of type II toxin-antitoxin system"/>
    <property type="match status" value="1"/>
</dbReference>
<dbReference type="InParanoid" id="A0A423PGW9"/>
<evidence type="ECO:0000313" key="1">
    <source>
        <dbReference type="EMBL" id="ROO24840.1"/>
    </source>
</evidence>
<proteinExistence type="predicted"/>
<dbReference type="AlphaFoldDB" id="A0A423PGW9"/>
<comment type="caution">
    <text evidence="1">The sequence shown here is derived from an EMBL/GenBank/DDBJ whole genome shotgun (WGS) entry which is preliminary data.</text>
</comment>
<sequence length="90" mass="10202">MQFEWDSRKAKANARKHRVTFDEAATVFGDPLALTFVDPDHSSAEERFLTFGVSGNGKFIVISHTPRNTNERIISARAMTPSERTIYEQT</sequence>
<dbReference type="InterPro" id="IPR038573">
    <property type="entry name" value="BrnT_sf"/>
</dbReference>
<evidence type="ECO:0000313" key="2">
    <source>
        <dbReference type="Proteomes" id="UP000285310"/>
    </source>
</evidence>
<dbReference type="Proteomes" id="UP000285310">
    <property type="component" value="Unassembled WGS sequence"/>
</dbReference>
<name>A0A423PGW9_9GAMM</name>